<evidence type="ECO:0000313" key="2">
    <source>
        <dbReference type="Proteomes" id="UP001145742"/>
    </source>
</evidence>
<accession>A0ABQ9DH65</accession>
<name>A0ABQ9DH65_9PASS</name>
<dbReference type="Proteomes" id="UP001145742">
    <property type="component" value="Unassembled WGS sequence"/>
</dbReference>
<dbReference type="EMBL" id="WHWB01033357">
    <property type="protein sequence ID" value="KAJ7420320.1"/>
    <property type="molecule type" value="Genomic_DNA"/>
</dbReference>
<comment type="caution">
    <text evidence="1">The sequence shown here is derived from an EMBL/GenBank/DDBJ whole genome shotgun (WGS) entry which is preliminary data.</text>
</comment>
<keyword evidence="2" id="KW-1185">Reference proteome</keyword>
<evidence type="ECO:0008006" key="3">
    <source>
        <dbReference type="Google" id="ProtNLM"/>
    </source>
</evidence>
<reference evidence="1" key="1">
    <citation type="submission" date="2019-10" db="EMBL/GenBank/DDBJ databases">
        <authorList>
            <person name="Soares A.E.R."/>
            <person name="Aleixo A."/>
            <person name="Schneider P."/>
            <person name="Miyaki C.Y."/>
            <person name="Schneider M.P."/>
            <person name="Mello C."/>
            <person name="Vasconcelos A.T.R."/>
        </authorList>
    </citation>
    <scope>NUCLEOTIDE SEQUENCE</scope>
    <source>
        <tissue evidence="1">Muscle</tissue>
    </source>
</reference>
<proteinExistence type="predicted"/>
<gene>
    <name evidence="1" type="ORF">WISP_49098</name>
</gene>
<sequence length="95" mass="10646">MEHLIQEAISIHLEDKKVMRSSHHGFTTVNSSLTNLIAFSDENASWMDKGRAVGIVYLSITKAFNTVSHNVLKGKLRKCGLDECTVRWIDNCLNG</sequence>
<organism evidence="1 2">
    <name type="scientific">Willisornis vidua</name>
    <name type="common">Xingu scale-backed antbird</name>
    <dbReference type="NCBI Taxonomy" id="1566151"/>
    <lineage>
        <taxon>Eukaryota</taxon>
        <taxon>Metazoa</taxon>
        <taxon>Chordata</taxon>
        <taxon>Craniata</taxon>
        <taxon>Vertebrata</taxon>
        <taxon>Euteleostomi</taxon>
        <taxon>Archelosauria</taxon>
        <taxon>Archosauria</taxon>
        <taxon>Dinosauria</taxon>
        <taxon>Saurischia</taxon>
        <taxon>Theropoda</taxon>
        <taxon>Coelurosauria</taxon>
        <taxon>Aves</taxon>
        <taxon>Neognathae</taxon>
        <taxon>Neoaves</taxon>
        <taxon>Telluraves</taxon>
        <taxon>Australaves</taxon>
        <taxon>Passeriformes</taxon>
        <taxon>Thamnophilidae</taxon>
        <taxon>Willisornis</taxon>
    </lineage>
</organism>
<evidence type="ECO:0000313" key="1">
    <source>
        <dbReference type="EMBL" id="KAJ7420320.1"/>
    </source>
</evidence>
<dbReference type="PANTHER" id="PTHR33332">
    <property type="entry name" value="REVERSE TRANSCRIPTASE DOMAIN-CONTAINING PROTEIN"/>
    <property type="match status" value="1"/>
</dbReference>
<protein>
    <recommendedName>
        <fullName evidence="3">Reverse transcriptase domain-containing protein</fullName>
    </recommendedName>
</protein>